<name>A0ABR0AIG4_9CRUS</name>
<protein>
    <submittedName>
        <fullName evidence="1">Uncharacterized protein</fullName>
    </submittedName>
</protein>
<evidence type="ECO:0000313" key="2">
    <source>
        <dbReference type="Proteomes" id="UP001234178"/>
    </source>
</evidence>
<dbReference type="EMBL" id="JAOYFB010000037">
    <property type="protein sequence ID" value="KAK4024918.1"/>
    <property type="molecule type" value="Genomic_DNA"/>
</dbReference>
<comment type="caution">
    <text evidence="1">The sequence shown here is derived from an EMBL/GenBank/DDBJ whole genome shotgun (WGS) entry which is preliminary data.</text>
</comment>
<proteinExistence type="predicted"/>
<sequence length="121" mass="13973">MFLPSGGEDHDILDNAVTVREIVENVRETPTLHLVIALQGVNHGEEFHPHWDGPNRLERSWGIKSGPNNAAVERRKVSANADFAIVLWDNHDRVDPQRRLWHFADDALVFQRVQLLFNPWH</sequence>
<dbReference type="Proteomes" id="UP001234178">
    <property type="component" value="Unassembled WGS sequence"/>
</dbReference>
<organism evidence="1 2">
    <name type="scientific">Daphnia magna</name>
    <dbReference type="NCBI Taxonomy" id="35525"/>
    <lineage>
        <taxon>Eukaryota</taxon>
        <taxon>Metazoa</taxon>
        <taxon>Ecdysozoa</taxon>
        <taxon>Arthropoda</taxon>
        <taxon>Crustacea</taxon>
        <taxon>Branchiopoda</taxon>
        <taxon>Diplostraca</taxon>
        <taxon>Cladocera</taxon>
        <taxon>Anomopoda</taxon>
        <taxon>Daphniidae</taxon>
        <taxon>Daphnia</taxon>
    </lineage>
</organism>
<gene>
    <name evidence="1" type="ORF">OUZ56_010410</name>
</gene>
<accession>A0ABR0AIG4</accession>
<keyword evidence="2" id="KW-1185">Reference proteome</keyword>
<reference evidence="1 2" key="1">
    <citation type="journal article" date="2023" name="Nucleic Acids Res.">
        <title>The hologenome of Daphnia magna reveals possible DNA methylation and microbiome-mediated evolution of the host genome.</title>
        <authorList>
            <person name="Chaturvedi A."/>
            <person name="Li X."/>
            <person name="Dhandapani V."/>
            <person name="Marshall H."/>
            <person name="Kissane S."/>
            <person name="Cuenca-Cambronero M."/>
            <person name="Asole G."/>
            <person name="Calvet F."/>
            <person name="Ruiz-Romero M."/>
            <person name="Marangio P."/>
            <person name="Guigo R."/>
            <person name="Rago D."/>
            <person name="Mirbahai L."/>
            <person name="Eastwood N."/>
            <person name="Colbourne J.K."/>
            <person name="Zhou J."/>
            <person name="Mallon E."/>
            <person name="Orsini L."/>
        </authorList>
    </citation>
    <scope>NUCLEOTIDE SEQUENCE [LARGE SCALE GENOMIC DNA]</scope>
    <source>
        <strain evidence="1">LRV0_1</strain>
    </source>
</reference>
<evidence type="ECO:0000313" key="1">
    <source>
        <dbReference type="EMBL" id="KAK4024918.1"/>
    </source>
</evidence>